<comment type="caution">
    <text evidence="2">The sequence shown here is derived from an EMBL/GenBank/DDBJ whole genome shotgun (WGS) entry which is preliminary data.</text>
</comment>
<proteinExistence type="predicted"/>
<feature type="compositionally biased region" description="Basic and acidic residues" evidence="1">
    <location>
        <begin position="66"/>
        <end position="81"/>
    </location>
</feature>
<feature type="region of interest" description="Disordered" evidence="1">
    <location>
        <begin position="160"/>
        <end position="254"/>
    </location>
</feature>
<name>A0ABP7DQG2_9ACTN</name>
<feature type="compositionally biased region" description="Basic residues" evidence="1">
    <location>
        <begin position="230"/>
        <end position="241"/>
    </location>
</feature>
<evidence type="ECO:0000256" key="1">
    <source>
        <dbReference type="SAM" id="MobiDB-lite"/>
    </source>
</evidence>
<feature type="compositionally biased region" description="Basic and acidic residues" evidence="1">
    <location>
        <begin position="163"/>
        <end position="193"/>
    </location>
</feature>
<keyword evidence="3" id="KW-1185">Reference proteome</keyword>
<sequence>MAEESDGIEEALESTMRLSATAAARLGTEIARAHEDRLREQRRLDVRETERLARRYEVESQAELGDLGRIRRTDSRERADAARTPSEITQAEEWIKSTDREAWDRYQRDLMGCDSAEARAVEYRHLIHSWRQTQGPDTEALADENRRLSQEQTEAAAMLAAAAREDRQADAAREDERNAEAERLYDSADRRAADAAAMTATGIDPQVAESRMHADTAAGVPATAATTGGRRGRAPKARTTRGRGSQAQRAGVER</sequence>
<evidence type="ECO:0000313" key="3">
    <source>
        <dbReference type="Proteomes" id="UP001500051"/>
    </source>
</evidence>
<organism evidence="2 3">
    <name type="scientific">Microlunatus aurantiacus</name>
    <dbReference type="NCBI Taxonomy" id="446786"/>
    <lineage>
        <taxon>Bacteria</taxon>
        <taxon>Bacillati</taxon>
        <taxon>Actinomycetota</taxon>
        <taxon>Actinomycetes</taxon>
        <taxon>Propionibacteriales</taxon>
        <taxon>Propionibacteriaceae</taxon>
        <taxon>Microlunatus</taxon>
    </lineage>
</organism>
<accession>A0ABP7DQG2</accession>
<dbReference type="EMBL" id="BAAAYX010000011">
    <property type="protein sequence ID" value="GAA3707683.1"/>
    <property type="molecule type" value="Genomic_DNA"/>
</dbReference>
<reference evidence="3" key="1">
    <citation type="journal article" date="2019" name="Int. J. Syst. Evol. Microbiol.">
        <title>The Global Catalogue of Microorganisms (GCM) 10K type strain sequencing project: providing services to taxonomists for standard genome sequencing and annotation.</title>
        <authorList>
            <consortium name="The Broad Institute Genomics Platform"/>
            <consortium name="The Broad Institute Genome Sequencing Center for Infectious Disease"/>
            <person name="Wu L."/>
            <person name="Ma J."/>
        </authorList>
    </citation>
    <scope>NUCLEOTIDE SEQUENCE [LARGE SCALE GENOMIC DNA]</scope>
    <source>
        <strain evidence="3">JCM 16548</strain>
    </source>
</reference>
<feature type="region of interest" description="Disordered" evidence="1">
    <location>
        <begin position="64"/>
        <end position="90"/>
    </location>
</feature>
<dbReference type="Proteomes" id="UP001500051">
    <property type="component" value="Unassembled WGS sequence"/>
</dbReference>
<feature type="compositionally biased region" description="Low complexity" evidence="1">
    <location>
        <begin position="216"/>
        <end position="228"/>
    </location>
</feature>
<dbReference type="RefSeq" id="WP_344812915.1">
    <property type="nucleotide sequence ID" value="NZ_BAAAYX010000011.1"/>
</dbReference>
<protein>
    <recommendedName>
        <fullName evidence="4">Colicin import membrane protein</fullName>
    </recommendedName>
</protein>
<evidence type="ECO:0008006" key="4">
    <source>
        <dbReference type="Google" id="ProtNLM"/>
    </source>
</evidence>
<evidence type="ECO:0000313" key="2">
    <source>
        <dbReference type="EMBL" id="GAA3707683.1"/>
    </source>
</evidence>
<gene>
    <name evidence="2" type="ORF">GCM10022204_27050</name>
</gene>